<dbReference type="PANTHER" id="PTHR33018">
    <property type="entry name" value="OS10G0338966 PROTEIN-RELATED"/>
    <property type="match status" value="1"/>
</dbReference>
<dbReference type="OrthoDB" id="995128at2759"/>
<evidence type="ECO:0000256" key="1">
    <source>
        <dbReference type="SAM" id="MobiDB-lite"/>
    </source>
</evidence>
<evidence type="ECO:0000313" key="3">
    <source>
        <dbReference type="Proteomes" id="UP000275267"/>
    </source>
</evidence>
<feature type="region of interest" description="Disordered" evidence="1">
    <location>
        <begin position="215"/>
        <end position="234"/>
    </location>
</feature>
<keyword evidence="3" id="KW-1185">Reference proteome</keyword>
<evidence type="ECO:0000313" key="2">
    <source>
        <dbReference type="EMBL" id="RLM92589.1"/>
    </source>
</evidence>
<name>A0A3L6QZE5_PANMI</name>
<proteinExistence type="predicted"/>
<accession>A0A3L6QZE5</accession>
<dbReference type="PANTHER" id="PTHR33018:SF34">
    <property type="entry name" value="OS02G0472350 PROTEIN"/>
    <property type="match status" value="1"/>
</dbReference>
<sequence>MGRLGRFSSRRRKCVNKDAAANIEAEGENQEAERCKDGSPSAYLNLDQDAEAEEVAPEVCETISEPSRRGKRGPNKMPKSRTLINELDELGEPVDPVGVMGPYKSTCGVMVKDNIPIKYRVWSAKDKIWAVPESLKDICWDKLKEKYIFPEGSEEVAKKRALFIMSNSFGGWKGDLFRGHVQKGTQPDWKYFPNQQQYWDEFVSFKLSKPQQALSEKNKVDSSQDDNPHRTGRGYLRKIPEWEQQQEQLIQSGVTLQMGGILAL</sequence>
<protein>
    <submittedName>
        <fullName evidence="2">Uncharacterized protein</fullName>
    </submittedName>
</protein>
<dbReference type="Proteomes" id="UP000275267">
    <property type="component" value="Unassembled WGS sequence"/>
</dbReference>
<reference evidence="3" key="1">
    <citation type="journal article" date="2019" name="Nat. Commun.">
        <title>The genome of broomcorn millet.</title>
        <authorList>
            <person name="Zou C."/>
            <person name="Miki D."/>
            <person name="Li D."/>
            <person name="Tang Q."/>
            <person name="Xiao L."/>
            <person name="Rajput S."/>
            <person name="Deng P."/>
            <person name="Jia W."/>
            <person name="Huang R."/>
            <person name="Zhang M."/>
            <person name="Sun Y."/>
            <person name="Hu J."/>
            <person name="Fu X."/>
            <person name="Schnable P.S."/>
            <person name="Li F."/>
            <person name="Zhang H."/>
            <person name="Feng B."/>
            <person name="Zhu X."/>
            <person name="Liu R."/>
            <person name="Schnable J.C."/>
            <person name="Zhu J.-K."/>
            <person name="Zhang H."/>
        </authorList>
    </citation>
    <scope>NUCLEOTIDE SEQUENCE [LARGE SCALE GENOMIC DNA]</scope>
</reference>
<feature type="compositionally biased region" description="Basic and acidic residues" evidence="1">
    <location>
        <begin position="216"/>
        <end position="229"/>
    </location>
</feature>
<dbReference type="EMBL" id="PQIB02000010">
    <property type="protein sequence ID" value="RLM92589.1"/>
    <property type="molecule type" value="Genomic_DNA"/>
</dbReference>
<gene>
    <name evidence="2" type="ORF">C2845_PM08G14620</name>
</gene>
<feature type="region of interest" description="Disordered" evidence="1">
    <location>
        <begin position="24"/>
        <end position="79"/>
    </location>
</feature>
<organism evidence="2 3">
    <name type="scientific">Panicum miliaceum</name>
    <name type="common">Proso millet</name>
    <name type="synonym">Broomcorn millet</name>
    <dbReference type="NCBI Taxonomy" id="4540"/>
    <lineage>
        <taxon>Eukaryota</taxon>
        <taxon>Viridiplantae</taxon>
        <taxon>Streptophyta</taxon>
        <taxon>Embryophyta</taxon>
        <taxon>Tracheophyta</taxon>
        <taxon>Spermatophyta</taxon>
        <taxon>Magnoliopsida</taxon>
        <taxon>Liliopsida</taxon>
        <taxon>Poales</taxon>
        <taxon>Poaceae</taxon>
        <taxon>PACMAD clade</taxon>
        <taxon>Panicoideae</taxon>
        <taxon>Panicodae</taxon>
        <taxon>Paniceae</taxon>
        <taxon>Panicinae</taxon>
        <taxon>Panicum</taxon>
        <taxon>Panicum sect. Panicum</taxon>
    </lineage>
</organism>
<dbReference type="AlphaFoldDB" id="A0A3L6QZE5"/>
<comment type="caution">
    <text evidence="2">The sequence shown here is derived from an EMBL/GenBank/DDBJ whole genome shotgun (WGS) entry which is preliminary data.</text>
</comment>